<comment type="caution">
    <text evidence="9">The sequence shown here is derived from an EMBL/GenBank/DDBJ whole genome shotgun (WGS) entry which is preliminary data.</text>
</comment>
<feature type="signal peptide" evidence="7">
    <location>
        <begin position="1"/>
        <end position="27"/>
    </location>
</feature>
<evidence type="ECO:0000256" key="7">
    <source>
        <dbReference type="SAM" id="SignalP"/>
    </source>
</evidence>
<evidence type="ECO:0000313" key="10">
    <source>
        <dbReference type="Proteomes" id="UP001549110"/>
    </source>
</evidence>
<keyword evidence="3 6" id="KW-0479">Metal-binding</keyword>
<keyword evidence="2 6" id="KW-0349">Heme</keyword>
<keyword evidence="10" id="KW-1185">Reference proteome</keyword>
<organism evidence="9 10">
    <name type="scientific">Phenylobacterium koreense</name>
    <dbReference type="NCBI Taxonomy" id="266125"/>
    <lineage>
        <taxon>Bacteria</taxon>
        <taxon>Pseudomonadati</taxon>
        <taxon>Pseudomonadota</taxon>
        <taxon>Alphaproteobacteria</taxon>
        <taxon>Caulobacterales</taxon>
        <taxon>Caulobacteraceae</taxon>
        <taxon>Phenylobacterium</taxon>
    </lineage>
</organism>
<dbReference type="RefSeq" id="WP_331931976.1">
    <property type="nucleotide sequence ID" value="NZ_JBEPLU010000001.1"/>
</dbReference>
<evidence type="ECO:0000256" key="3">
    <source>
        <dbReference type="ARBA" id="ARBA00022723"/>
    </source>
</evidence>
<evidence type="ECO:0000313" key="9">
    <source>
        <dbReference type="EMBL" id="MET3526696.1"/>
    </source>
</evidence>
<dbReference type="InterPro" id="IPR009056">
    <property type="entry name" value="Cyt_c-like_dom"/>
</dbReference>
<dbReference type="Pfam" id="PF00034">
    <property type="entry name" value="Cytochrom_C"/>
    <property type="match status" value="1"/>
</dbReference>
<dbReference type="SUPFAM" id="SSF46626">
    <property type="entry name" value="Cytochrome c"/>
    <property type="match status" value="1"/>
</dbReference>
<keyword evidence="5 6" id="KW-0408">Iron</keyword>
<evidence type="ECO:0000256" key="4">
    <source>
        <dbReference type="ARBA" id="ARBA00022982"/>
    </source>
</evidence>
<dbReference type="InterPro" id="IPR036909">
    <property type="entry name" value="Cyt_c-like_dom_sf"/>
</dbReference>
<feature type="domain" description="Cytochrome c" evidence="8">
    <location>
        <begin position="27"/>
        <end position="128"/>
    </location>
</feature>
<dbReference type="PRINTS" id="PR00604">
    <property type="entry name" value="CYTCHRMECIAB"/>
</dbReference>
<protein>
    <submittedName>
        <fullName evidence="9">Cytochrome c</fullName>
    </submittedName>
</protein>
<dbReference type="Proteomes" id="UP001549110">
    <property type="component" value="Unassembled WGS sequence"/>
</dbReference>
<name>A0ABV2EI36_9CAUL</name>
<evidence type="ECO:0000256" key="2">
    <source>
        <dbReference type="ARBA" id="ARBA00022617"/>
    </source>
</evidence>
<dbReference type="PROSITE" id="PS51007">
    <property type="entry name" value="CYTC"/>
    <property type="match status" value="1"/>
</dbReference>
<reference evidence="9 10" key="1">
    <citation type="submission" date="2024-06" db="EMBL/GenBank/DDBJ databases">
        <title>Genomic Encyclopedia of Type Strains, Phase IV (KMG-IV): sequencing the most valuable type-strain genomes for metagenomic binning, comparative biology and taxonomic classification.</title>
        <authorList>
            <person name="Goeker M."/>
        </authorList>
    </citation>
    <scope>NUCLEOTIDE SEQUENCE [LARGE SCALE GENOMIC DNA]</scope>
    <source>
        <strain evidence="9 10">DSM 17809</strain>
    </source>
</reference>
<evidence type="ECO:0000256" key="6">
    <source>
        <dbReference type="PROSITE-ProRule" id="PRU00433"/>
    </source>
</evidence>
<dbReference type="InterPro" id="IPR002327">
    <property type="entry name" value="Cyt_c_1A/1B"/>
</dbReference>
<keyword evidence="4" id="KW-0249">Electron transport</keyword>
<proteinExistence type="predicted"/>
<evidence type="ECO:0000256" key="5">
    <source>
        <dbReference type="ARBA" id="ARBA00023004"/>
    </source>
</evidence>
<evidence type="ECO:0000259" key="8">
    <source>
        <dbReference type="PROSITE" id="PS51007"/>
    </source>
</evidence>
<dbReference type="EMBL" id="JBEPLU010000001">
    <property type="protein sequence ID" value="MET3526696.1"/>
    <property type="molecule type" value="Genomic_DNA"/>
</dbReference>
<gene>
    <name evidence="9" type="ORF">ABID41_001791</name>
</gene>
<dbReference type="Gene3D" id="1.10.760.10">
    <property type="entry name" value="Cytochrome c-like domain"/>
    <property type="match status" value="1"/>
</dbReference>
<keyword evidence="7" id="KW-0732">Signal</keyword>
<feature type="chain" id="PRO_5047261747" evidence="7">
    <location>
        <begin position="28"/>
        <end position="128"/>
    </location>
</feature>
<accession>A0ABV2EI36</accession>
<sequence length="128" mass="12943">MSHRVRRPWIAVVPAVSLMALAGAAAAAPSQGETLFNQRCGTCHAIAPGGAAKMGPPLAGMIGRKAGTVPGFSYSAAMKKSGIVWDAARLDAYIAKPAAVVPGTTMMVGMPGDPAQRAAVVAFLAAQK</sequence>
<dbReference type="PANTHER" id="PTHR11961">
    <property type="entry name" value="CYTOCHROME C"/>
    <property type="match status" value="1"/>
</dbReference>
<evidence type="ECO:0000256" key="1">
    <source>
        <dbReference type="ARBA" id="ARBA00022448"/>
    </source>
</evidence>
<keyword evidence="1" id="KW-0813">Transport</keyword>